<dbReference type="EMBL" id="CP046314">
    <property type="protein sequence ID" value="QGS09071.1"/>
    <property type="molecule type" value="Genomic_DNA"/>
</dbReference>
<evidence type="ECO:0000313" key="2">
    <source>
        <dbReference type="Proteomes" id="UP000425411"/>
    </source>
</evidence>
<reference evidence="1 2" key="1">
    <citation type="submission" date="2019-11" db="EMBL/GenBank/DDBJ databases">
        <title>FDA dAtabase for Regulatory Grade micrObial Sequences (FDA-ARGOS): Supporting development and validation of Infectious Disease Dx tests.</title>
        <authorList>
            <person name="Turner S."/>
            <person name="Byrd R."/>
            <person name="Tallon L."/>
            <person name="Sadzewicz L."/>
            <person name="Vavikolanu K."/>
            <person name="Mehta A."/>
            <person name="Aluvathingal J."/>
            <person name="Nadendla S."/>
            <person name="Myers T."/>
            <person name="Yan Y."/>
            <person name="Sichtig H."/>
        </authorList>
    </citation>
    <scope>NUCLEOTIDE SEQUENCE [LARGE SCALE GENOMIC DNA]</scope>
    <source>
        <strain evidence="1 2">FDAARGOS_741</strain>
    </source>
</reference>
<keyword evidence="2" id="KW-1185">Reference proteome</keyword>
<sequence>MSKYKIVHAFALKNSQFLKRLEYYSSQGWHYKKWLVFFIVLEKGEPKNYRYELVYDRKFTKEKQEFYQANGWKLIRNSFFWQILRGESNAVDLYTDNIGEVEMWKYRLKFTLKLNLICIFITILILLGSEYSVMEGHIFKFIQGMFCGGTTALVFLNIYFYIKYKIAEKGED</sequence>
<dbReference type="AlphaFoldDB" id="A0A2X4QZN1"/>
<accession>A0A2X4QZN1</accession>
<dbReference type="Pfam" id="PF11193">
    <property type="entry name" value="DUF2812"/>
    <property type="match status" value="1"/>
</dbReference>
<name>A0A2X4QZN1_9BACL</name>
<proteinExistence type="predicted"/>
<dbReference type="Proteomes" id="UP000425411">
    <property type="component" value="Chromosome"/>
</dbReference>
<protein>
    <submittedName>
        <fullName evidence="1">DUF2812 domain-containing protein</fullName>
    </submittedName>
</protein>
<dbReference type="RefSeq" id="WP_004633876.1">
    <property type="nucleotide sequence ID" value="NZ_CP046314.1"/>
</dbReference>
<dbReference type="OrthoDB" id="8757095at2"/>
<gene>
    <name evidence="1" type="ORF">FOC49_03890</name>
</gene>
<dbReference type="InterPro" id="IPR021359">
    <property type="entry name" value="DUF2812"/>
</dbReference>
<evidence type="ECO:0000313" key="1">
    <source>
        <dbReference type="EMBL" id="QGS09071.1"/>
    </source>
</evidence>
<dbReference type="GeneID" id="93206747"/>
<organism evidence="1 2">
    <name type="scientific">Gemella morbillorum</name>
    <dbReference type="NCBI Taxonomy" id="29391"/>
    <lineage>
        <taxon>Bacteria</taxon>
        <taxon>Bacillati</taxon>
        <taxon>Bacillota</taxon>
        <taxon>Bacilli</taxon>
        <taxon>Bacillales</taxon>
        <taxon>Gemellaceae</taxon>
        <taxon>Gemella</taxon>
    </lineage>
</organism>